<dbReference type="PROSITE" id="PS51162">
    <property type="entry name" value="THYROGLOBULIN_1_2"/>
    <property type="match status" value="2"/>
</dbReference>
<dbReference type="Gene3D" id="4.10.800.10">
    <property type="entry name" value="Thyroglobulin type-1"/>
    <property type="match status" value="2"/>
</dbReference>
<dbReference type="AlphaFoldDB" id="A0AAN8PYB7"/>
<dbReference type="InterPro" id="IPR036857">
    <property type="entry name" value="Thyroglobulin_1_sf"/>
</dbReference>
<feature type="domain" description="Thyroglobulin type-1" evidence="4">
    <location>
        <begin position="185"/>
        <end position="226"/>
    </location>
</feature>
<dbReference type="EMBL" id="JAZGQO010000007">
    <property type="protein sequence ID" value="KAK6181541.1"/>
    <property type="molecule type" value="Genomic_DNA"/>
</dbReference>
<reference evidence="5 6" key="1">
    <citation type="submission" date="2024-01" db="EMBL/GenBank/DDBJ databases">
        <title>The genome of the rayed Mediterranean limpet Patella caerulea (Linnaeus, 1758).</title>
        <authorList>
            <person name="Anh-Thu Weber A."/>
            <person name="Halstead-Nussloch G."/>
        </authorList>
    </citation>
    <scope>NUCLEOTIDE SEQUENCE [LARGE SCALE GENOMIC DNA]</scope>
    <source>
        <strain evidence="5">AATW-2023a</strain>
        <tissue evidence="5">Whole specimen</tissue>
    </source>
</reference>
<dbReference type="Proteomes" id="UP001347796">
    <property type="component" value="Unassembled WGS sequence"/>
</dbReference>
<comment type="caution">
    <text evidence="2">Lacks conserved residue(s) required for the propagation of feature annotation.</text>
</comment>
<evidence type="ECO:0000256" key="1">
    <source>
        <dbReference type="ARBA" id="ARBA00023157"/>
    </source>
</evidence>
<evidence type="ECO:0000256" key="3">
    <source>
        <dbReference type="SAM" id="SignalP"/>
    </source>
</evidence>
<keyword evidence="1" id="KW-1015">Disulfide bond</keyword>
<dbReference type="InterPro" id="IPR000716">
    <property type="entry name" value="Thyroglobulin_1"/>
</dbReference>
<proteinExistence type="predicted"/>
<evidence type="ECO:0000259" key="4">
    <source>
        <dbReference type="PROSITE" id="PS51162"/>
    </source>
</evidence>
<dbReference type="Pfam" id="PF00086">
    <property type="entry name" value="Thyroglobulin_1"/>
    <property type="match status" value="2"/>
</dbReference>
<name>A0AAN8PYB7_PATCE</name>
<sequence>MKLIILVVAALWGASEAIVCPPNFCASVDCAAVENCAGTIKNSGYCGCCPVCVTQLGENESCMQSFFIGVPATAECGEGLTCDILHAKCVKKSTSMNTRDIVTCAAAHQAYMAQQHMLGAEEPKCETDGTYSAVQCQGSQCYCVSPEGQQLGYTVNRSQSKNMDCKCARDLHAYSATGLIGKLFSCGPNGNYENYQCVGSVCWCKDNSGNKVGQSVNIGELASLNC</sequence>
<organism evidence="5 6">
    <name type="scientific">Patella caerulea</name>
    <name type="common">Rayed Mediterranean limpet</name>
    <dbReference type="NCBI Taxonomy" id="87958"/>
    <lineage>
        <taxon>Eukaryota</taxon>
        <taxon>Metazoa</taxon>
        <taxon>Spiralia</taxon>
        <taxon>Lophotrochozoa</taxon>
        <taxon>Mollusca</taxon>
        <taxon>Gastropoda</taxon>
        <taxon>Patellogastropoda</taxon>
        <taxon>Patelloidea</taxon>
        <taxon>Patellidae</taxon>
        <taxon>Patella</taxon>
    </lineage>
</organism>
<gene>
    <name evidence="5" type="ORF">SNE40_009373</name>
</gene>
<comment type="caution">
    <text evidence="5">The sequence shown here is derived from an EMBL/GenBank/DDBJ whole genome shotgun (WGS) entry which is preliminary data.</text>
</comment>
<feature type="signal peptide" evidence="3">
    <location>
        <begin position="1"/>
        <end position="17"/>
    </location>
</feature>
<evidence type="ECO:0000313" key="6">
    <source>
        <dbReference type="Proteomes" id="UP001347796"/>
    </source>
</evidence>
<feature type="domain" description="Thyroglobulin type-1" evidence="4">
    <location>
        <begin position="86"/>
        <end position="165"/>
    </location>
</feature>
<keyword evidence="6" id="KW-1185">Reference proteome</keyword>
<accession>A0AAN8PYB7</accession>
<evidence type="ECO:0000256" key="2">
    <source>
        <dbReference type="PROSITE-ProRule" id="PRU00500"/>
    </source>
</evidence>
<dbReference type="InterPro" id="IPR053741">
    <property type="entry name" value="Ser_Fungal_Prot_Inhib_sf"/>
</dbReference>
<protein>
    <recommendedName>
        <fullName evidence="4">Thyroglobulin type-1 domain-containing protein</fullName>
    </recommendedName>
</protein>
<dbReference type="SMART" id="SM00211">
    <property type="entry name" value="TY"/>
    <property type="match status" value="2"/>
</dbReference>
<dbReference type="SUPFAM" id="SSF57610">
    <property type="entry name" value="Thyroglobulin type-1 domain"/>
    <property type="match status" value="2"/>
</dbReference>
<keyword evidence="3" id="KW-0732">Signal</keyword>
<feature type="chain" id="PRO_5042887175" description="Thyroglobulin type-1 domain-containing protein" evidence="3">
    <location>
        <begin position="18"/>
        <end position="226"/>
    </location>
</feature>
<evidence type="ECO:0000313" key="5">
    <source>
        <dbReference type="EMBL" id="KAK6181541.1"/>
    </source>
</evidence>
<dbReference type="Gene3D" id="2.10.80.20">
    <property type="match status" value="1"/>
</dbReference>